<dbReference type="InterPro" id="IPR013655">
    <property type="entry name" value="PAS_fold_3"/>
</dbReference>
<evidence type="ECO:0000313" key="7">
    <source>
        <dbReference type="EMBL" id="MDN7124261.1"/>
    </source>
</evidence>
<dbReference type="Pfam" id="PF13185">
    <property type="entry name" value="GAF_2"/>
    <property type="match status" value="1"/>
</dbReference>
<dbReference type="Pfam" id="PF00990">
    <property type="entry name" value="GGDEF"/>
    <property type="match status" value="1"/>
</dbReference>
<dbReference type="GO" id="GO:0052621">
    <property type="term" value="F:diguanylate cyclase activity"/>
    <property type="evidence" value="ECO:0007669"/>
    <property type="project" value="UniProtKB-EC"/>
</dbReference>
<dbReference type="EMBL" id="JAGGJB010000003">
    <property type="protein sequence ID" value="MDN7124261.1"/>
    <property type="molecule type" value="Genomic_DNA"/>
</dbReference>
<feature type="domain" description="PAS" evidence="4">
    <location>
        <begin position="183"/>
        <end position="240"/>
    </location>
</feature>
<dbReference type="PROSITE" id="PS50887">
    <property type="entry name" value="GGDEF"/>
    <property type="match status" value="1"/>
</dbReference>
<dbReference type="AlphaFoldDB" id="A0AAW7R0D9"/>
<dbReference type="CDD" id="cd01949">
    <property type="entry name" value="GGDEF"/>
    <property type="match status" value="1"/>
</dbReference>
<proteinExistence type="predicted"/>
<dbReference type="InterPro" id="IPR000160">
    <property type="entry name" value="GGDEF_dom"/>
</dbReference>
<comment type="catalytic activity">
    <reaction evidence="3">
        <text>2 GTP = 3',3'-c-di-GMP + 2 diphosphate</text>
        <dbReference type="Rhea" id="RHEA:24898"/>
        <dbReference type="ChEBI" id="CHEBI:33019"/>
        <dbReference type="ChEBI" id="CHEBI:37565"/>
        <dbReference type="ChEBI" id="CHEBI:58805"/>
        <dbReference type="EC" id="2.7.7.65"/>
    </reaction>
</comment>
<dbReference type="Proteomes" id="UP001169492">
    <property type="component" value="Unassembled WGS sequence"/>
</dbReference>
<feature type="domain" description="GGDEF" evidence="6">
    <location>
        <begin position="644"/>
        <end position="777"/>
    </location>
</feature>
<accession>A0AAW7R0D9</accession>
<dbReference type="SUPFAM" id="SSF55073">
    <property type="entry name" value="Nucleotide cyclase"/>
    <property type="match status" value="1"/>
</dbReference>
<dbReference type="RefSeq" id="WP_301774310.1">
    <property type="nucleotide sequence ID" value="NZ_JAGGJB010000003.1"/>
</dbReference>
<dbReference type="EC" id="2.7.7.65" evidence="2"/>
<dbReference type="NCBIfam" id="TIGR00229">
    <property type="entry name" value="sensory_box"/>
    <property type="match status" value="1"/>
</dbReference>
<dbReference type="Gene3D" id="3.30.450.40">
    <property type="match status" value="2"/>
</dbReference>
<evidence type="ECO:0000259" key="4">
    <source>
        <dbReference type="PROSITE" id="PS50112"/>
    </source>
</evidence>
<dbReference type="Gene3D" id="3.30.450.20">
    <property type="entry name" value="PAS domain"/>
    <property type="match status" value="2"/>
</dbReference>
<dbReference type="SUPFAM" id="SSF55781">
    <property type="entry name" value="GAF domain-like"/>
    <property type="match status" value="2"/>
</dbReference>
<reference evidence="7 8" key="1">
    <citation type="submission" date="2021-03" db="EMBL/GenBank/DDBJ databases">
        <title>Pseudidiomarina terrestris, a new bacterium isolated from saline soil.</title>
        <authorList>
            <person name="Galisteo C."/>
            <person name="De La Haba R."/>
            <person name="Sanchez-Porro C."/>
            <person name="Ventosa A."/>
        </authorList>
    </citation>
    <scope>NUCLEOTIDE SEQUENCE [LARGE SCALE GENOMIC DNA]</scope>
    <source>
        <strain evidence="7 8">1APP75-32.1</strain>
    </source>
</reference>
<dbReference type="Gene3D" id="3.30.70.270">
    <property type="match status" value="1"/>
</dbReference>
<dbReference type="PROSITE" id="PS50113">
    <property type="entry name" value="PAC"/>
    <property type="match status" value="1"/>
</dbReference>
<dbReference type="InterPro" id="IPR000014">
    <property type="entry name" value="PAS"/>
</dbReference>
<dbReference type="FunFam" id="3.30.70.270:FF:000001">
    <property type="entry name" value="Diguanylate cyclase domain protein"/>
    <property type="match status" value="1"/>
</dbReference>
<dbReference type="Pfam" id="PF01590">
    <property type="entry name" value="GAF"/>
    <property type="match status" value="1"/>
</dbReference>
<comment type="cofactor">
    <cofactor evidence="1">
        <name>Mg(2+)</name>
        <dbReference type="ChEBI" id="CHEBI:18420"/>
    </cofactor>
</comment>
<protein>
    <recommendedName>
        <fullName evidence="2">diguanylate cyclase</fullName>
        <ecNumber evidence="2">2.7.7.65</ecNumber>
    </recommendedName>
</protein>
<evidence type="ECO:0000313" key="8">
    <source>
        <dbReference type="Proteomes" id="UP001169492"/>
    </source>
</evidence>
<evidence type="ECO:0000256" key="3">
    <source>
        <dbReference type="ARBA" id="ARBA00034247"/>
    </source>
</evidence>
<dbReference type="SMART" id="SM00086">
    <property type="entry name" value="PAC"/>
    <property type="match status" value="1"/>
</dbReference>
<organism evidence="7 8">
    <name type="scientific">Pseudidiomarina terrestris</name>
    <dbReference type="NCBI Taxonomy" id="2820060"/>
    <lineage>
        <taxon>Bacteria</taxon>
        <taxon>Pseudomonadati</taxon>
        <taxon>Pseudomonadota</taxon>
        <taxon>Gammaproteobacteria</taxon>
        <taxon>Alteromonadales</taxon>
        <taxon>Idiomarinaceae</taxon>
        <taxon>Pseudidiomarina</taxon>
    </lineage>
</organism>
<dbReference type="InterPro" id="IPR050469">
    <property type="entry name" value="Diguanylate_Cyclase"/>
</dbReference>
<dbReference type="PANTHER" id="PTHR45138:SF9">
    <property type="entry name" value="DIGUANYLATE CYCLASE DGCM-RELATED"/>
    <property type="match status" value="1"/>
</dbReference>
<sequence length="778" mass="88795">MGSVPLPTNEQARLQLLHQLDILDTEADPIFDRITALVKEVLGADAALITLVDEERQWFKAKVGFDEPETPREVSFCTHVVAAGETVIVENAIDDERFSANPYVTAEGGVRSYAGAPITIYNDYHLGSLCVISQTPYKFPPSKIRYLEVLAEWVSETITARYELENYHAEQQVLAHGPVCAVVWRVEPNVHLSYVAENAERVLGYDNDYLLRDDVNYESIVHPDERQELLNRMHAVLDGDEDILEMDYRVVGEQDDSTTIRWIHHYARADKDTEGNVLRVRGYLLDDSKGKELELALLEANQNFELALAAGEFFNWSWTIPTDKLTLSHSWWALAGYTAEQERQLDWRTLVHPDDIEKMQEQMSAHAKGVTHRFDARFRVRHRAGHYLWLHSVGKIIARDAQGRPLKMMGIHHDITQLIASEKVLEQQAEVLELVSHVQNEFMLAKNFSEVCDFALPKLMTMTDSKVGFIGELPAHSQQRNLVLAHGLRLGSIEHKSESMQQLIQQSLEVEVGGDVLRSVLVRGEPEFYHEPLSEQDLTLKPLVLPDLKNALVMPLYFKRDVVGLMVLANTDGHYRQEYLGLLRPMLDTLGTLMHMRRMDEERRQAVEELRKLATTDELTGVANRRVFWEAMSKRFDEFKRYQVPMTVAVIDLDHFKSVNDNYGHAAGDQVLREFCHRAEKQLRDMDLFGRLGGEEFAILFTHTEVDAATTALERIRKAIAEKSFKVEGEEISVTISAGIAEVRKDDEKLDHWMARADEALYKAKAKGRNQCVTVTKD</sequence>
<dbReference type="InterPro" id="IPR001610">
    <property type="entry name" value="PAC"/>
</dbReference>
<dbReference type="PANTHER" id="PTHR45138">
    <property type="entry name" value="REGULATORY COMPONENTS OF SENSORY TRANSDUCTION SYSTEM"/>
    <property type="match status" value="1"/>
</dbReference>
<evidence type="ECO:0000256" key="1">
    <source>
        <dbReference type="ARBA" id="ARBA00001946"/>
    </source>
</evidence>
<keyword evidence="7" id="KW-0548">Nucleotidyltransferase</keyword>
<dbReference type="Pfam" id="PF08447">
    <property type="entry name" value="PAS_3"/>
    <property type="match status" value="2"/>
</dbReference>
<dbReference type="PROSITE" id="PS50112">
    <property type="entry name" value="PAS"/>
    <property type="match status" value="1"/>
</dbReference>
<dbReference type="NCBIfam" id="TIGR00254">
    <property type="entry name" value="GGDEF"/>
    <property type="match status" value="1"/>
</dbReference>
<dbReference type="SMART" id="SM00065">
    <property type="entry name" value="GAF"/>
    <property type="match status" value="1"/>
</dbReference>
<dbReference type="CDD" id="cd00130">
    <property type="entry name" value="PAS"/>
    <property type="match status" value="2"/>
</dbReference>
<keyword evidence="7" id="KW-0808">Transferase</keyword>
<name>A0AAW7R0D9_9GAMM</name>
<feature type="domain" description="PAC" evidence="5">
    <location>
        <begin position="374"/>
        <end position="427"/>
    </location>
</feature>
<comment type="caution">
    <text evidence="7">The sequence shown here is derived from an EMBL/GenBank/DDBJ whole genome shotgun (WGS) entry which is preliminary data.</text>
</comment>
<evidence type="ECO:0000259" key="5">
    <source>
        <dbReference type="PROSITE" id="PS50113"/>
    </source>
</evidence>
<dbReference type="InterPro" id="IPR029016">
    <property type="entry name" value="GAF-like_dom_sf"/>
</dbReference>
<dbReference type="InterPro" id="IPR043128">
    <property type="entry name" value="Rev_trsase/Diguanyl_cyclase"/>
</dbReference>
<evidence type="ECO:0000259" key="6">
    <source>
        <dbReference type="PROSITE" id="PS50887"/>
    </source>
</evidence>
<dbReference type="InterPro" id="IPR000700">
    <property type="entry name" value="PAS-assoc_C"/>
</dbReference>
<dbReference type="SMART" id="SM00267">
    <property type="entry name" value="GGDEF"/>
    <property type="match status" value="1"/>
</dbReference>
<dbReference type="InterPro" id="IPR029787">
    <property type="entry name" value="Nucleotide_cyclase"/>
</dbReference>
<dbReference type="InterPro" id="IPR035965">
    <property type="entry name" value="PAS-like_dom_sf"/>
</dbReference>
<dbReference type="InterPro" id="IPR003018">
    <property type="entry name" value="GAF"/>
</dbReference>
<evidence type="ECO:0000256" key="2">
    <source>
        <dbReference type="ARBA" id="ARBA00012528"/>
    </source>
</evidence>
<dbReference type="SUPFAM" id="SSF55785">
    <property type="entry name" value="PYP-like sensor domain (PAS domain)"/>
    <property type="match status" value="2"/>
</dbReference>
<gene>
    <name evidence="7" type="ORF">J6I90_05155</name>
</gene>